<feature type="domain" description="DUF6316" evidence="1">
    <location>
        <begin position="6"/>
        <end position="58"/>
    </location>
</feature>
<dbReference type="InterPro" id="IPR045630">
    <property type="entry name" value="DUF6316"/>
</dbReference>
<reference evidence="3" key="1">
    <citation type="journal article" date="2019" name="Int. J. Syst. Evol. Microbiol.">
        <title>The Global Catalogue of Microorganisms (GCM) 10K type strain sequencing project: providing services to taxonomists for standard genome sequencing and annotation.</title>
        <authorList>
            <consortium name="The Broad Institute Genomics Platform"/>
            <consortium name="The Broad Institute Genome Sequencing Center for Infectious Disease"/>
            <person name="Wu L."/>
            <person name="Ma J."/>
        </authorList>
    </citation>
    <scope>NUCLEOTIDE SEQUENCE [LARGE SCALE GENOMIC DNA]</scope>
    <source>
        <strain evidence="3">JCM 17555</strain>
    </source>
</reference>
<keyword evidence="3" id="KW-1185">Reference proteome</keyword>
<gene>
    <name evidence="2" type="ORF">GCM10022278_30690</name>
</gene>
<name>A0ABP7PU65_9GAMM</name>
<organism evidence="2 3">
    <name type="scientific">Allohahella marinimesophila</name>
    <dbReference type="NCBI Taxonomy" id="1054972"/>
    <lineage>
        <taxon>Bacteria</taxon>
        <taxon>Pseudomonadati</taxon>
        <taxon>Pseudomonadota</taxon>
        <taxon>Gammaproteobacteria</taxon>
        <taxon>Oceanospirillales</taxon>
        <taxon>Hahellaceae</taxon>
        <taxon>Allohahella</taxon>
    </lineage>
</organism>
<protein>
    <recommendedName>
        <fullName evidence="1">DUF6316 domain-containing protein</fullName>
    </recommendedName>
</protein>
<evidence type="ECO:0000313" key="2">
    <source>
        <dbReference type="EMBL" id="GAA3971106.1"/>
    </source>
</evidence>
<proteinExistence type="predicted"/>
<dbReference type="Pfam" id="PF19837">
    <property type="entry name" value="DUF6316"/>
    <property type="match status" value="1"/>
</dbReference>
<dbReference type="Proteomes" id="UP001501337">
    <property type="component" value="Unassembled WGS sequence"/>
</dbReference>
<dbReference type="EMBL" id="BAABBO010000014">
    <property type="protein sequence ID" value="GAA3971106.1"/>
    <property type="molecule type" value="Genomic_DNA"/>
</dbReference>
<comment type="caution">
    <text evidence="2">The sequence shown here is derived from an EMBL/GenBank/DDBJ whole genome shotgun (WGS) entry which is preliminary data.</text>
</comment>
<evidence type="ECO:0000313" key="3">
    <source>
        <dbReference type="Proteomes" id="UP001501337"/>
    </source>
</evidence>
<accession>A0ABP7PU65</accession>
<dbReference type="RefSeq" id="WP_344807954.1">
    <property type="nucleotide sequence ID" value="NZ_BAABBO010000014.1"/>
</dbReference>
<evidence type="ECO:0000259" key="1">
    <source>
        <dbReference type="Pfam" id="PF19837"/>
    </source>
</evidence>
<sequence>MAMDNRNGEGGVVPFRTDRFFSVSEKWYFSTREGFDSGPYANKDRAAEGLRRFLKVAQLLPSGGQIGTMMRAHRVY</sequence>